<name>A0A016T1X0_9BILA</name>
<proteinExistence type="predicted"/>
<evidence type="ECO:0000313" key="3">
    <source>
        <dbReference type="Proteomes" id="UP000024635"/>
    </source>
</evidence>
<evidence type="ECO:0008006" key="4">
    <source>
        <dbReference type="Google" id="ProtNLM"/>
    </source>
</evidence>
<dbReference type="Proteomes" id="UP000024635">
    <property type="component" value="Unassembled WGS sequence"/>
</dbReference>
<dbReference type="OrthoDB" id="10570748at2759"/>
<comment type="caution">
    <text evidence="2">The sequence shown here is derived from an EMBL/GenBank/DDBJ whole genome shotgun (WGS) entry which is preliminary data.</text>
</comment>
<organism evidence="2 3">
    <name type="scientific">Ancylostoma ceylanicum</name>
    <dbReference type="NCBI Taxonomy" id="53326"/>
    <lineage>
        <taxon>Eukaryota</taxon>
        <taxon>Metazoa</taxon>
        <taxon>Ecdysozoa</taxon>
        <taxon>Nematoda</taxon>
        <taxon>Chromadorea</taxon>
        <taxon>Rhabditida</taxon>
        <taxon>Rhabditina</taxon>
        <taxon>Rhabditomorpha</taxon>
        <taxon>Strongyloidea</taxon>
        <taxon>Ancylostomatidae</taxon>
        <taxon>Ancylostomatinae</taxon>
        <taxon>Ancylostoma</taxon>
    </lineage>
</organism>
<feature type="chain" id="PRO_5001490281" description="SCP domain-containing protein" evidence="1">
    <location>
        <begin position="20"/>
        <end position="205"/>
    </location>
</feature>
<reference evidence="3" key="1">
    <citation type="journal article" date="2015" name="Nat. Genet.">
        <title>The genome and transcriptome of the zoonotic hookworm Ancylostoma ceylanicum identify infection-specific gene families.</title>
        <authorList>
            <person name="Schwarz E.M."/>
            <person name="Hu Y."/>
            <person name="Antoshechkin I."/>
            <person name="Miller M.M."/>
            <person name="Sternberg P.W."/>
            <person name="Aroian R.V."/>
        </authorList>
    </citation>
    <scope>NUCLEOTIDE SEQUENCE</scope>
    <source>
        <strain evidence="3">HY135</strain>
    </source>
</reference>
<gene>
    <name evidence="2" type="primary">Acey_s0147.g2581</name>
    <name evidence="2" type="ORF">Y032_0147g2581</name>
</gene>
<accession>A0A016T1X0</accession>
<evidence type="ECO:0000313" key="2">
    <source>
        <dbReference type="EMBL" id="EYB96735.1"/>
    </source>
</evidence>
<dbReference type="EMBL" id="JARK01001483">
    <property type="protein sequence ID" value="EYB96735.1"/>
    <property type="molecule type" value="Genomic_DNA"/>
</dbReference>
<keyword evidence="3" id="KW-1185">Reference proteome</keyword>
<feature type="signal peptide" evidence="1">
    <location>
        <begin position="1"/>
        <end position="19"/>
    </location>
</feature>
<evidence type="ECO:0000256" key="1">
    <source>
        <dbReference type="SAM" id="SignalP"/>
    </source>
</evidence>
<dbReference type="AlphaFoldDB" id="A0A016T1X0"/>
<sequence>MIRSTIVLSSIFLLVRVNSNDNATEEVREPSTATPPPVDDHAVIICAAMSSPVLLRKLASTQGSIASLKLNSGELPSDPVTACSKPMCSLKEKSVKSDKDLAEACHLLKGEARKQNNIPLLFAEANKWMEIYGNPQNTITYTTGSKEKKQKLLSEIAKSFETDWDHLTTTQEPVTTTAAPSDAPIVIEFPKFTNRATIIFPSRWS</sequence>
<protein>
    <recommendedName>
        <fullName evidence="4">SCP domain-containing protein</fullName>
    </recommendedName>
</protein>
<keyword evidence="1" id="KW-0732">Signal</keyword>